<keyword evidence="2" id="KW-1185">Reference proteome</keyword>
<dbReference type="InterPro" id="IPR029063">
    <property type="entry name" value="SAM-dependent_MTases_sf"/>
</dbReference>
<protein>
    <submittedName>
        <fullName evidence="3">Methyltransferase-like 26</fullName>
    </submittedName>
</protein>
<dbReference type="Pfam" id="PF06080">
    <property type="entry name" value="DUF938"/>
    <property type="match status" value="1"/>
</dbReference>
<comment type="similarity">
    <text evidence="1">Belongs to the UPF0585 family.</text>
</comment>
<dbReference type="Proteomes" id="UP000887566">
    <property type="component" value="Unplaced"/>
</dbReference>
<proteinExistence type="inferred from homology"/>
<dbReference type="Gene3D" id="3.40.50.150">
    <property type="entry name" value="Vaccinia Virus protein VP39"/>
    <property type="match status" value="1"/>
</dbReference>
<dbReference type="PANTHER" id="PTHR20974:SF0">
    <property type="entry name" value="UPF0585 PROTEIN CG18661"/>
    <property type="match status" value="1"/>
</dbReference>
<sequence>MMRAAAADRNKQAILEVIQQYFKAEDAFKLLEISSGTGQHVAHLASQYPNAVFQPSEKDPKCLDSINAYIEHEKLHNVRPPQVIDVTHPVDSWTLDHELKSEFDAILNINMIHISSNAAVDCLFLASGRLLKTGGYLLTYGPYSVDGTISPESNVNFDQMLRGQNSEWGLRDTKFLVELALKNGLSFAKMHDMPANNKMLSFLKK</sequence>
<reference evidence="3" key="1">
    <citation type="submission" date="2022-11" db="UniProtKB">
        <authorList>
            <consortium name="WormBaseParasite"/>
        </authorList>
    </citation>
    <scope>IDENTIFICATION</scope>
</reference>
<evidence type="ECO:0000313" key="2">
    <source>
        <dbReference type="Proteomes" id="UP000887566"/>
    </source>
</evidence>
<dbReference type="SUPFAM" id="SSF53335">
    <property type="entry name" value="S-adenosyl-L-methionine-dependent methyltransferases"/>
    <property type="match status" value="1"/>
</dbReference>
<dbReference type="PANTHER" id="PTHR20974">
    <property type="entry name" value="UPF0585 PROTEIN CG18661"/>
    <property type="match status" value="1"/>
</dbReference>
<evidence type="ECO:0000313" key="3">
    <source>
        <dbReference type="WBParaSite" id="PSAMB.scaffold3777size16935.g22509.t1"/>
    </source>
</evidence>
<dbReference type="AlphaFoldDB" id="A0A914WE93"/>
<organism evidence="2 3">
    <name type="scientific">Plectus sambesii</name>
    <dbReference type="NCBI Taxonomy" id="2011161"/>
    <lineage>
        <taxon>Eukaryota</taxon>
        <taxon>Metazoa</taxon>
        <taxon>Ecdysozoa</taxon>
        <taxon>Nematoda</taxon>
        <taxon>Chromadorea</taxon>
        <taxon>Plectida</taxon>
        <taxon>Plectina</taxon>
        <taxon>Plectoidea</taxon>
        <taxon>Plectidae</taxon>
        <taxon>Plectus</taxon>
    </lineage>
</organism>
<dbReference type="InterPro" id="IPR010342">
    <property type="entry name" value="DUF938"/>
</dbReference>
<name>A0A914WE93_9BILA</name>
<accession>A0A914WE93</accession>
<evidence type="ECO:0000256" key="1">
    <source>
        <dbReference type="ARBA" id="ARBA00008308"/>
    </source>
</evidence>
<dbReference type="WBParaSite" id="PSAMB.scaffold3777size16935.g22509.t1">
    <property type="protein sequence ID" value="PSAMB.scaffold3777size16935.g22509.t1"/>
    <property type="gene ID" value="PSAMB.scaffold3777size16935.g22509"/>
</dbReference>